<sequence>MRPGCCFLRDRFLHLAERCALLGGARREICCELAALSLVGPRSPEHSVHGGEEPPPTDKLDKILAAIAETRQDLRTRVDAVATEVVGVWADVHRKIQTLEQYLRALEAESHETHAGLCALADARDRHAQLIAKLRSFDFLAYQAKIHAKGDMSGQHAAFTSYYKALYDPPTIDGTANIWVFLDDLVLPTMDQLARDDLQLPLKGA</sequence>
<dbReference type="Proteomes" id="UP001066276">
    <property type="component" value="Chromosome 3_1"/>
</dbReference>
<evidence type="ECO:0000313" key="1">
    <source>
        <dbReference type="EMBL" id="KAJ1186199.1"/>
    </source>
</evidence>
<protein>
    <submittedName>
        <fullName evidence="1">Uncharacterized protein</fullName>
    </submittedName>
</protein>
<dbReference type="EMBL" id="JANPWB010000005">
    <property type="protein sequence ID" value="KAJ1186199.1"/>
    <property type="molecule type" value="Genomic_DNA"/>
</dbReference>
<gene>
    <name evidence="1" type="ORF">NDU88_002982</name>
</gene>
<evidence type="ECO:0000313" key="2">
    <source>
        <dbReference type="Proteomes" id="UP001066276"/>
    </source>
</evidence>
<accession>A0AAV7UAT3</accession>
<comment type="caution">
    <text evidence="1">The sequence shown here is derived from an EMBL/GenBank/DDBJ whole genome shotgun (WGS) entry which is preliminary data.</text>
</comment>
<dbReference type="AlphaFoldDB" id="A0AAV7UAT3"/>
<organism evidence="1 2">
    <name type="scientific">Pleurodeles waltl</name>
    <name type="common">Iberian ribbed newt</name>
    <dbReference type="NCBI Taxonomy" id="8319"/>
    <lineage>
        <taxon>Eukaryota</taxon>
        <taxon>Metazoa</taxon>
        <taxon>Chordata</taxon>
        <taxon>Craniata</taxon>
        <taxon>Vertebrata</taxon>
        <taxon>Euteleostomi</taxon>
        <taxon>Amphibia</taxon>
        <taxon>Batrachia</taxon>
        <taxon>Caudata</taxon>
        <taxon>Salamandroidea</taxon>
        <taxon>Salamandridae</taxon>
        <taxon>Pleurodelinae</taxon>
        <taxon>Pleurodeles</taxon>
    </lineage>
</organism>
<proteinExistence type="predicted"/>
<reference evidence="1" key="1">
    <citation type="journal article" date="2022" name="bioRxiv">
        <title>Sequencing and chromosome-scale assembly of the giantPleurodeles waltlgenome.</title>
        <authorList>
            <person name="Brown T."/>
            <person name="Elewa A."/>
            <person name="Iarovenko S."/>
            <person name="Subramanian E."/>
            <person name="Araus A.J."/>
            <person name="Petzold A."/>
            <person name="Susuki M."/>
            <person name="Suzuki K.-i.T."/>
            <person name="Hayashi T."/>
            <person name="Toyoda A."/>
            <person name="Oliveira C."/>
            <person name="Osipova E."/>
            <person name="Leigh N.D."/>
            <person name="Simon A."/>
            <person name="Yun M.H."/>
        </authorList>
    </citation>
    <scope>NUCLEOTIDE SEQUENCE</scope>
    <source>
        <strain evidence="1">20211129_DDA</strain>
        <tissue evidence="1">Liver</tissue>
    </source>
</reference>
<name>A0AAV7UAT3_PLEWA</name>
<keyword evidence="2" id="KW-1185">Reference proteome</keyword>